<evidence type="ECO:0000313" key="10">
    <source>
        <dbReference type="EMBL" id="OBX59623.1"/>
    </source>
</evidence>
<evidence type="ECO:0000256" key="3">
    <source>
        <dbReference type="ARBA" id="ARBA00022763"/>
    </source>
</evidence>
<dbReference type="OrthoDB" id="190276at2"/>
<gene>
    <name evidence="10" type="ORF">A9309_11230</name>
</gene>
<keyword evidence="4" id="KW-0460">Magnesium</keyword>
<keyword evidence="8" id="KW-0234">DNA repair</keyword>
<dbReference type="RefSeq" id="WP_065256825.1">
    <property type="nucleotide sequence ID" value="NZ_JARDJM010000038.1"/>
</dbReference>
<dbReference type="SUPFAM" id="SSF51197">
    <property type="entry name" value="Clavaminate synthase-like"/>
    <property type="match status" value="1"/>
</dbReference>
<evidence type="ECO:0000256" key="2">
    <source>
        <dbReference type="ARBA" id="ARBA00022723"/>
    </source>
</evidence>
<dbReference type="GO" id="GO:0016705">
    <property type="term" value="F:oxidoreductase activity, acting on paired donors, with incorporation or reduction of molecular oxygen"/>
    <property type="evidence" value="ECO:0007669"/>
    <property type="project" value="UniProtKB-ARBA"/>
</dbReference>
<dbReference type="InterPro" id="IPR005123">
    <property type="entry name" value="Oxoglu/Fe-dep_dioxygenase_dom"/>
</dbReference>
<evidence type="ECO:0000256" key="6">
    <source>
        <dbReference type="ARBA" id="ARBA00023002"/>
    </source>
</evidence>
<dbReference type="Proteomes" id="UP000092607">
    <property type="component" value="Unassembled WGS sequence"/>
</dbReference>
<protein>
    <submittedName>
        <fullName evidence="10">DNA repair protein</fullName>
    </submittedName>
</protein>
<keyword evidence="2" id="KW-0479">Metal-binding</keyword>
<evidence type="ECO:0000256" key="1">
    <source>
        <dbReference type="ARBA" id="ARBA00001954"/>
    </source>
</evidence>
<dbReference type="InterPro" id="IPR027450">
    <property type="entry name" value="AlkB-like"/>
</dbReference>
<dbReference type="GO" id="GO:0140097">
    <property type="term" value="F:catalytic activity, acting on DNA"/>
    <property type="evidence" value="ECO:0007669"/>
    <property type="project" value="UniProtKB-ARBA"/>
</dbReference>
<dbReference type="Pfam" id="PF13532">
    <property type="entry name" value="2OG-FeII_Oxy_2"/>
    <property type="match status" value="1"/>
</dbReference>
<dbReference type="GO" id="GO:0046872">
    <property type="term" value="F:metal ion binding"/>
    <property type="evidence" value="ECO:0007669"/>
    <property type="project" value="UniProtKB-KW"/>
</dbReference>
<evidence type="ECO:0000256" key="8">
    <source>
        <dbReference type="ARBA" id="ARBA00023204"/>
    </source>
</evidence>
<evidence type="ECO:0000313" key="11">
    <source>
        <dbReference type="Proteomes" id="UP000092607"/>
    </source>
</evidence>
<reference evidence="10 11" key="1">
    <citation type="submission" date="2016-06" db="EMBL/GenBank/DDBJ databases">
        <title>Draft genome of Moraxella lacunata CCUG 57757A.</title>
        <authorList>
            <person name="Salva-Serra F."/>
            <person name="Engstrom-Jakobsson H."/>
            <person name="Thorell K."/>
            <person name="Gonzales-Siles L."/>
            <person name="Karlsson R."/>
            <person name="Boulund F."/>
            <person name="Engstrand L."/>
            <person name="Kristiansson E."/>
            <person name="Moore E."/>
        </authorList>
    </citation>
    <scope>NUCLEOTIDE SEQUENCE [LARGE SCALE GENOMIC DNA]</scope>
    <source>
        <strain evidence="10 11">CCUG 57757A</strain>
    </source>
</reference>
<keyword evidence="6" id="KW-0560">Oxidoreductase</keyword>
<dbReference type="FunFam" id="2.60.120.590:FF:000004">
    <property type="entry name" value="DNA oxidative demethylase ALKBH2"/>
    <property type="match status" value="1"/>
</dbReference>
<evidence type="ECO:0000259" key="9">
    <source>
        <dbReference type="PROSITE" id="PS51471"/>
    </source>
</evidence>
<organism evidence="10 11">
    <name type="scientific">Moraxella lacunata</name>
    <dbReference type="NCBI Taxonomy" id="477"/>
    <lineage>
        <taxon>Bacteria</taxon>
        <taxon>Pseudomonadati</taxon>
        <taxon>Pseudomonadota</taxon>
        <taxon>Gammaproteobacteria</taxon>
        <taxon>Moraxellales</taxon>
        <taxon>Moraxellaceae</taxon>
        <taxon>Moraxella</taxon>
    </lineage>
</organism>
<dbReference type="GO" id="GO:0032451">
    <property type="term" value="F:demethylase activity"/>
    <property type="evidence" value="ECO:0007669"/>
    <property type="project" value="UniProtKB-ARBA"/>
</dbReference>
<keyword evidence="5" id="KW-0223">Dioxygenase</keyword>
<comment type="caution">
    <text evidence="10">The sequence shown here is derived from an EMBL/GenBank/DDBJ whole genome shotgun (WGS) entry which is preliminary data.</text>
</comment>
<dbReference type="InterPro" id="IPR032854">
    <property type="entry name" value="ALKBH3"/>
</dbReference>
<dbReference type="PROSITE" id="PS51471">
    <property type="entry name" value="FE2OG_OXY"/>
    <property type="match status" value="1"/>
</dbReference>
<dbReference type="Gene3D" id="2.60.120.590">
    <property type="entry name" value="Alpha-ketoglutarate-dependent dioxygenase AlkB-like"/>
    <property type="match status" value="1"/>
</dbReference>
<dbReference type="PANTHER" id="PTHR31212">
    <property type="entry name" value="ALPHA-KETOGLUTARATE-DEPENDENT DIOXYGENASE ALKB HOMOLOG 3"/>
    <property type="match status" value="1"/>
</dbReference>
<dbReference type="PANTHER" id="PTHR31212:SF4">
    <property type="entry name" value="ALPHA-KETOGLUTARATE-DEPENDENT DIOXYGENASE ALKB HOMOLOG 3"/>
    <property type="match status" value="1"/>
</dbReference>
<proteinExistence type="predicted"/>
<keyword evidence="3" id="KW-0227">DNA damage</keyword>
<keyword evidence="7" id="KW-0408">Iron</keyword>
<dbReference type="EMBL" id="LZMS01000104">
    <property type="protein sequence ID" value="OBX59623.1"/>
    <property type="molecule type" value="Genomic_DNA"/>
</dbReference>
<dbReference type="AlphaFoldDB" id="A0A1B8PVM4"/>
<dbReference type="GO" id="GO:0006307">
    <property type="term" value="P:DNA alkylation repair"/>
    <property type="evidence" value="ECO:0007669"/>
    <property type="project" value="InterPro"/>
</dbReference>
<sequence>MDLFNDIFDNQPPNQLPIDQLIKNGNFMNTDFTAYLHDDGKGVVIVVPFGRLYYSPCYFDKKFCDDHLAYLLADGNINWQQDTIYMYGKTHPIPRLSAWYGDKDCPYAYSGISLMPNAWTDELLTINQVLFDVCKRRFNSVLLNHYRTGDDYISWHSDDESELGANPLIASVSFGQTRRFLLRLKDNHAVKLELPLYHGSLLVMAGQIQHHWQHGIPKQKRAQGSRVNLTFRNIKIRQ</sequence>
<dbReference type="InterPro" id="IPR037151">
    <property type="entry name" value="AlkB-like_sf"/>
</dbReference>
<feature type="domain" description="Fe2OG dioxygenase" evidence="9">
    <location>
        <begin position="137"/>
        <end position="235"/>
    </location>
</feature>
<evidence type="ECO:0000256" key="4">
    <source>
        <dbReference type="ARBA" id="ARBA00022842"/>
    </source>
</evidence>
<evidence type="ECO:0000256" key="7">
    <source>
        <dbReference type="ARBA" id="ARBA00023004"/>
    </source>
</evidence>
<evidence type="ECO:0000256" key="5">
    <source>
        <dbReference type="ARBA" id="ARBA00022964"/>
    </source>
</evidence>
<comment type="cofactor">
    <cofactor evidence="1">
        <name>Fe(2+)</name>
        <dbReference type="ChEBI" id="CHEBI:29033"/>
    </cofactor>
</comment>
<dbReference type="GO" id="GO:0016787">
    <property type="term" value="F:hydrolase activity"/>
    <property type="evidence" value="ECO:0007669"/>
    <property type="project" value="UniProtKB-ARBA"/>
</dbReference>
<name>A0A1B8PVM4_MORLA</name>
<accession>A0A1B8PVM4</accession>
<dbReference type="GO" id="GO:0051213">
    <property type="term" value="F:dioxygenase activity"/>
    <property type="evidence" value="ECO:0007669"/>
    <property type="project" value="UniProtKB-KW"/>
</dbReference>